<feature type="domain" description="NACHT" evidence="2">
    <location>
        <begin position="318"/>
        <end position="478"/>
    </location>
</feature>
<dbReference type="EMBL" id="KZ613510">
    <property type="protein sequence ID" value="PMD15753.1"/>
    <property type="molecule type" value="Genomic_DNA"/>
</dbReference>
<dbReference type="InterPro" id="IPR036770">
    <property type="entry name" value="Ankyrin_rpt-contain_sf"/>
</dbReference>
<evidence type="ECO:0000313" key="3">
    <source>
        <dbReference type="EMBL" id="PMD15753.1"/>
    </source>
</evidence>
<dbReference type="Pfam" id="PF25053">
    <property type="entry name" value="DUF7791"/>
    <property type="match status" value="1"/>
</dbReference>
<keyword evidence="1" id="KW-0677">Repeat</keyword>
<dbReference type="Proteomes" id="UP000235672">
    <property type="component" value="Unassembled WGS sequence"/>
</dbReference>
<dbReference type="Pfam" id="PF24883">
    <property type="entry name" value="NPHP3_N"/>
    <property type="match status" value="1"/>
</dbReference>
<accession>A0A2J6PNZ6</accession>
<gene>
    <name evidence="3" type="ORF">NA56DRAFT_663512</name>
</gene>
<sequence length="978" mass="111192">MSMKVLYDRTGPEESLNPTVDIVAVHGLNPTNRDDHAVATWTDSKSGHLWLRDALPDSQPSARVLLYSYNSSPALGSDKDRFIFQANDLLECLRLNRRKDPNLPLIMVGHSLGGILIKQALINAQNNPKYKDIKQATFGLMFFGTPHSGPTNDLQVKFGKACVGIAQSMPWKVSNDIMEALKKGSLFSDIISEHWRHQLEQYQIISFYEGVGNLVPRESAVFGLDGRRENQVKLNATHRNMCRFNPSVEKDRDNYFLVEGNMADLCSKYPKLIDSLKALSYNPRFHKISDQHQKSLQWMWNDGEDGPGFVKWLKSDVPIYWITGLPGSGKSTLMKYLYENPQTQSYTSTNDRTVTIISYFFHELGTSKETSFKSLLATILEVLSTSFSTLASLLVKNFVELKKRMKNETGELLGHEIYLKRALELVGQSGVFGAILLFVDGLDECSGDHRQQLQFLVPWIQSTQGERLTVRLCLSSRPLPEIELRLSSFPQCRIHEWTANDISAYVRDKLGLTGKTLALGDQMLRKHHKRTTVEYLTDTVIEKAQGVFLWVQLVVNNLIVGIEEGCSDTELRDCLNSLPPELESLYARIFEQIPMDYIDDAMIYFKLALVRRRIGLLDVHLATQDPEEALARENQASYEEHLALQIACTRTETRLKSRCRGLLQVKQSETDKTASKYTPSKMKDTTPLVSVIGKNVEFLHLSVRDYIASKPFATCAFFELRVDVAFMASSIRLLKLLQPDQLFQFHTWADRVSESASKFSPLMEYTEKDNNYLSQFSGFGPIEVFFSDAWVPVESPRSYQRRLLAELDRICIFADKSWHSLYLESALVCYGESPVRVSSNCWNTDIFCLCLAYGLDTVPSLDILRLLLRHGANPNEVFDEKTSWEYALLAMAHLVANCRETPKNWTEPLMVLLEHGAIPNRKTVDSESALMVISTYLDEDNWLLDGTKELVKALIHSGLDMEQDELEWVGLLQIEVQF</sequence>
<protein>
    <recommendedName>
        <fullName evidence="2">NACHT domain-containing protein</fullName>
    </recommendedName>
</protein>
<dbReference type="Gene3D" id="3.40.50.300">
    <property type="entry name" value="P-loop containing nucleotide triphosphate hydrolases"/>
    <property type="match status" value="1"/>
</dbReference>
<keyword evidence="4" id="KW-1185">Reference proteome</keyword>
<dbReference type="SUPFAM" id="SSF52540">
    <property type="entry name" value="P-loop containing nucleoside triphosphate hydrolases"/>
    <property type="match status" value="1"/>
</dbReference>
<dbReference type="OrthoDB" id="5086500at2759"/>
<dbReference type="PROSITE" id="PS50837">
    <property type="entry name" value="NACHT"/>
    <property type="match status" value="1"/>
</dbReference>
<evidence type="ECO:0000313" key="4">
    <source>
        <dbReference type="Proteomes" id="UP000235672"/>
    </source>
</evidence>
<dbReference type="InterPro" id="IPR056884">
    <property type="entry name" value="NPHP3-like_N"/>
</dbReference>
<reference evidence="3 4" key="1">
    <citation type="submission" date="2016-05" db="EMBL/GenBank/DDBJ databases">
        <title>A degradative enzymes factory behind the ericoid mycorrhizal symbiosis.</title>
        <authorList>
            <consortium name="DOE Joint Genome Institute"/>
            <person name="Martino E."/>
            <person name="Morin E."/>
            <person name="Grelet G."/>
            <person name="Kuo A."/>
            <person name="Kohler A."/>
            <person name="Daghino S."/>
            <person name="Barry K."/>
            <person name="Choi C."/>
            <person name="Cichocki N."/>
            <person name="Clum A."/>
            <person name="Copeland A."/>
            <person name="Hainaut M."/>
            <person name="Haridas S."/>
            <person name="Labutti K."/>
            <person name="Lindquist E."/>
            <person name="Lipzen A."/>
            <person name="Khouja H.-R."/>
            <person name="Murat C."/>
            <person name="Ohm R."/>
            <person name="Olson A."/>
            <person name="Spatafora J."/>
            <person name="Veneault-Fourrey C."/>
            <person name="Henrissat B."/>
            <person name="Grigoriev I."/>
            <person name="Martin F."/>
            <person name="Perotto S."/>
        </authorList>
    </citation>
    <scope>NUCLEOTIDE SEQUENCE [LARGE SCALE GENOMIC DNA]</scope>
    <source>
        <strain evidence="3 4">UAMH 7357</strain>
    </source>
</reference>
<dbReference type="InterPro" id="IPR056693">
    <property type="entry name" value="DUF7791"/>
</dbReference>
<dbReference type="Gene3D" id="1.25.40.20">
    <property type="entry name" value="Ankyrin repeat-containing domain"/>
    <property type="match status" value="1"/>
</dbReference>
<dbReference type="InterPro" id="IPR029058">
    <property type="entry name" value="AB_hydrolase_fold"/>
</dbReference>
<organism evidence="3 4">
    <name type="scientific">Hyaloscypha hepaticicola</name>
    <dbReference type="NCBI Taxonomy" id="2082293"/>
    <lineage>
        <taxon>Eukaryota</taxon>
        <taxon>Fungi</taxon>
        <taxon>Dikarya</taxon>
        <taxon>Ascomycota</taxon>
        <taxon>Pezizomycotina</taxon>
        <taxon>Leotiomycetes</taxon>
        <taxon>Helotiales</taxon>
        <taxon>Hyaloscyphaceae</taxon>
        <taxon>Hyaloscypha</taxon>
    </lineage>
</organism>
<dbReference type="InterPro" id="IPR007111">
    <property type="entry name" value="NACHT_NTPase"/>
</dbReference>
<dbReference type="AlphaFoldDB" id="A0A2J6PNZ6"/>
<evidence type="ECO:0000256" key="1">
    <source>
        <dbReference type="ARBA" id="ARBA00022737"/>
    </source>
</evidence>
<dbReference type="PANTHER" id="PTHR10039">
    <property type="entry name" value="AMELOGENIN"/>
    <property type="match status" value="1"/>
</dbReference>
<dbReference type="PANTHER" id="PTHR10039:SF5">
    <property type="entry name" value="NACHT DOMAIN-CONTAINING PROTEIN"/>
    <property type="match status" value="1"/>
</dbReference>
<evidence type="ECO:0000259" key="2">
    <source>
        <dbReference type="PROSITE" id="PS50837"/>
    </source>
</evidence>
<dbReference type="SUPFAM" id="SSF53474">
    <property type="entry name" value="alpha/beta-Hydrolases"/>
    <property type="match status" value="1"/>
</dbReference>
<dbReference type="SUPFAM" id="SSF48403">
    <property type="entry name" value="Ankyrin repeat"/>
    <property type="match status" value="1"/>
</dbReference>
<dbReference type="Gene3D" id="3.40.50.1820">
    <property type="entry name" value="alpha/beta hydrolase"/>
    <property type="match status" value="1"/>
</dbReference>
<name>A0A2J6PNZ6_9HELO</name>
<dbReference type="InterPro" id="IPR027417">
    <property type="entry name" value="P-loop_NTPase"/>
</dbReference>
<proteinExistence type="predicted"/>